<dbReference type="Pfam" id="PF00078">
    <property type="entry name" value="RVT_1"/>
    <property type="match status" value="1"/>
</dbReference>
<name>A0A1Y3YZE1_9BACE</name>
<keyword evidence="4" id="KW-0479">Metal-binding</keyword>
<reference evidence="12" key="1">
    <citation type="submission" date="2017-04" db="EMBL/GenBank/DDBJ databases">
        <title>Function of individual gut microbiota members based on whole genome sequencing of pure cultures obtained from chicken caecum.</title>
        <authorList>
            <person name="Medvecky M."/>
            <person name="Cejkova D."/>
            <person name="Polansky O."/>
            <person name="Karasova D."/>
            <person name="Kubasova T."/>
            <person name="Cizek A."/>
            <person name="Rychlik I."/>
        </authorList>
    </citation>
    <scope>NUCLEOTIDE SEQUENCE [LARGE SCALE GENOMIC DNA]</scope>
    <source>
        <strain evidence="12">An43</strain>
    </source>
</reference>
<dbReference type="SUPFAM" id="SSF56672">
    <property type="entry name" value="DNA/RNA polymerases"/>
    <property type="match status" value="1"/>
</dbReference>
<dbReference type="PROSITE" id="PS50878">
    <property type="entry name" value="RT_POL"/>
    <property type="match status" value="1"/>
</dbReference>
<evidence type="ECO:0000256" key="2">
    <source>
        <dbReference type="ARBA" id="ARBA00022679"/>
    </source>
</evidence>
<dbReference type="RefSeq" id="WP_087425256.1">
    <property type="nucleotide sequence ID" value="NZ_NFII01000001.1"/>
</dbReference>
<dbReference type="GO" id="GO:0051607">
    <property type="term" value="P:defense response to virus"/>
    <property type="evidence" value="ECO:0007669"/>
    <property type="project" value="UniProtKB-KW"/>
</dbReference>
<dbReference type="InterPro" id="IPR043502">
    <property type="entry name" value="DNA/RNA_pol_sf"/>
</dbReference>
<accession>A0A1Y3YZE1</accession>
<keyword evidence="7" id="KW-0051">Antiviral defense</keyword>
<dbReference type="InterPro" id="IPR051083">
    <property type="entry name" value="GrpII_Intron_Splice-Mob/Def"/>
</dbReference>
<dbReference type="EC" id="2.7.7.49" evidence="1"/>
<dbReference type="GO" id="GO:0046872">
    <property type="term" value="F:metal ion binding"/>
    <property type="evidence" value="ECO:0007669"/>
    <property type="project" value="UniProtKB-KW"/>
</dbReference>
<dbReference type="PRINTS" id="PR00866">
    <property type="entry name" value="RNADNAPOLMS"/>
</dbReference>
<keyword evidence="6 11" id="KW-0695">RNA-directed DNA polymerase</keyword>
<evidence type="ECO:0000256" key="4">
    <source>
        <dbReference type="ARBA" id="ARBA00022723"/>
    </source>
</evidence>
<dbReference type="Pfam" id="PF08388">
    <property type="entry name" value="GIIM"/>
    <property type="match status" value="1"/>
</dbReference>
<dbReference type="AlphaFoldDB" id="A0A1Y3YZE1"/>
<evidence type="ECO:0000256" key="5">
    <source>
        <dbReference type="ARBA" id="ARBA00022842"/>
    </source>
</evidence>
<comment type="catalytic activity">
    <reaction evidence="9">
        <text>DNA(n) + a 2'-deoxyribonucleoside 5'-triphosphate = DNA(n+1) + diphosphate</text>
        <dbReference type="Rhea" id="RHEA:22508"/>
        <dbReference type="Rhea" id="RHEA-COMP:17339"/>
        <dbReference type="Rhea" id="RHEA-COMP:17340"/>
        <dbReference type="ChEBI" id="CHEBI:33019"/>
        <dbReference type="ChEBI" id="CHEBI:61560"/>
        <dbReference type="ChEBI" id="CHEBI:173112"/>
        <dbReference type="EC" id="2.7.7.49"/>
    </reaction>
</comment>
<dbReference type="GO" id="GO:0003964">
    <property type="term" value="F:RNA-directed DNA polymerase activity"/>
    <property type="evidence" value="ECO:0007669"/>
    <property type="project" value="UniProtKB-KW"/>
</dbReference>
<feature type="domain" description="Reverse transcriptase" evidence="10">
    <location>
        <begin position="49"/>
        <end position="288"/>
    </location>
</feature>
<evidence type="ECO:0000256" key="7">
    <source>
        <dbReference type="ARBA" id="ARBA00023118"/>
    </source>
</evidence>
<evidence type="ECO:0000259" key="10">
    <source>
        <dbReference type="PROSITE" id="PS50878"/>
    </source>
</evidence>
<dbReference type="EMBL" id="NFII01000001">
    <property type="protein sequence ID" value="OUO03215.1"/>
    <property type="molecule type" value="Genomic_DNA"/>
</dbReference>
<dbReference type="GO" id="GO:0003723">
    <property type="term" value="F:RNA binding"/>
    <property type="evidence" value="ECO:0007669"/>
    <property type="project" value="InterPro"/>
</dbReference>
<keyword evidence="2" id="KW-0808">Transferase</keyword>
<evidence type="ECO:0000313" key="12">
    <source>
        <dbReference type="Proteomes" id="UP000195386"/>
    </source>
</evidence>
<dbReference type="PANTHER" id="PTHR34047">
    <property type="entry name" value="NUCLEAR INTRON MATURASE 1, MITOCHONDRIAL-RELATED"/>
    <property type="match status" value="1"/>
</dbReference>
<dbReference type="Proteomes" id="UP000195386">
    <property type="component" value="Unassembled WGS sequence"/>
</dbReference>
<comment type="similarity">
    <text evidence="8">Belongs to the bacterial reverse transcriptase family.</text>
</comment>
<dbReference type="InterPro" id="IPR030931">
    <property type="entry name" value="Group_II_RT_mat"/>
</dbReference>
<proteinExistence type="inferred from homology"/>
<evidence type="ECO:0000256" key="1">
    <source>
        <dbReference type="ARBA" id="ARBA00012493"/>
    </source>
</evidence>
<keyword evidence="3" id="KW-0548">Nucleotidyltransferase</keyword>
<evidence type="ECO:0000256" key="9">
    <source>
        <dbReference type="ARBA" id="ARBA00048173"/>
    </source>
</evidence>
<protein>
    <recommendedName>
        <fullName evidence="1">RNA-directed DNA polymerase</fullName>
        <ecNumber evidence="1">2.7.7.49</ecNumber>
    </recommendedName>
</protein>
<evidence type="ECO:0000256" key="3">
    <source>
        <dbReference type="ARBA" id="ARBA00022695"/>
    </source>
</evidence>
<dbReference type="CDD" id="cd01651">
    <property type="entry name" value="RT_G2_intron"/>
    <property type="match status" value="1"/>
</dbReference>
<dbReference type="InterPro" id="IPR000123">
    <property type="entry name" value="Reverse_transcriptase_msDNA"/>
</dbReference>
<dbReference type="InterPro" id="IPR000477">
    <property type="entry name" value="RT_dom"/>
</dbReference>
<evidence type="ECO:0000313" key="11">
    <source>
        <dbReference type="EMBL" id="OUO03215.1"/>
    </source>
</evidence>
<dbReference type="PANTHER" id="PTHR34047:SF3">
    <property type="entry name" value="BLR2052 PROTEIN"/>
    <property type="match status" value="1"/>
</dbReference>
<comment type="caution">
    <text evidence="11">The sequence shown here is derived from an EMBL/GenBank/DDBJ whole genome shotgun (WGS) entry which is preliminary data.</text>
</comment>
<keyword evidence="5" id="KW-0460">Magnesium</keyword>
<evidence type="ECO:0000256" key="6">
    <source>
        <dbReference type="ARBA" id="ARBA00022918"/>
    </source>
</evidence>
<dbReference type="InterPro" id="IPR013597">
    <property type="entry name" value="Mat_intron_G2"/>
</dbReference>
<organism evidence="11 12">
    <name type="scientific">Bacteroides clarus</name>
    <dbReference type="NCBI Taxonomy" id="626929"/>
    <lineage>
        <taxon>Bacteria</taxon>
        <taxon>Pseudomonadati</taxon>
        <taxon>Bacteroidota</taxon>
        <taxon>Bacteroidia</taxon>
        <taxon>Bacteroidales</taxon>
        <taxon>Bacteroidaceae</taxon>
        <taxon>Bacteroides</taxon>
    </lineage>
</organism>
<gene>
    <name evidence="11" type="ORF">B5F97_02045</name>
</gene>
<sequence>MKDAKSFEISRHLVMEAYKRVRANKGAAGVDDVSIADFESNLKSNLYKIWNRMSSGSYFPPAVKLVEIPKSNGGKRPLGIPTIGDRVAQMIVVMTIEPCIEPYFHEDSYAYRPNRSALDAVRKAKERSYTFHWVLDLDIKGFFDNIDHELLIKALERHVKCDWVMLYIKRWLSVPYQLKDGTQIERTKGVPQGSVVGPILANLFLHYVFDEWMRRNHSNISFERYADDTICHCVSLKQAEFILRAIRKRFAECKLELNEDKTKIVYCKKNHRDIPYECIQFDFLGYTFRPRRSIDANGEVFLNFSPAISKKARTKIWEAIQNWNSNHWVPMELEDIAKEINPVIQGWINYYGQHNPRILKEVLQHVNDRLVRWGRRKFKGLRKRKTATVHRLGDIALQKPNLFAHWAWGVKPTASERNRKRK</sequence>
<dbReference type="NCBIfam" id="TIGR04416">
    <property type="entry name" value="group_II_RT_mat"/>
    <property type="match status" value="1"/>
</dbReference>
<evidence type="ECO:0000256" key="8">
    <source>
        <dbReference type="ARBA" id="ARBA00034120"/>
    </source>
</evidence>